<dbReference type="AlphaFoldDB" id="A0A5J5F146"/>
<dbReference type="InterPro" id="IPR039859">
    <property type="entry name" value="PFA4/ZDH16/20/ERF2-like"/>
</dbReference>
<evidence type="ECO:0000256" key="6">
    <source>
        <dbReference type="ARBA" id="ARBA00023139"/>
    </source>
</evidence>
<dbReference type="EC" id="2.3.1.225" evidence="10"/>
<comment type="subcellular location">
    <subcellularLocation>
        <location evidence="1">Membrane</location>
        <topology evidence="1">Multi-pass membrane protein</topology>
    </subcellularLocation>
</comment>
<comment type="catalytic activity">
    <reaction evidence="9 10">
        <text>L-cysteinyl-[protein] + hexadecanoyl-CoA = S-hexadecanoyl-L-cysteinyl-[protein] + CoA</text>
        <dbReference type="Rhea" id="RHEA:36683"/>
        <dbReference type="Rhea" id="RHEA-COMP:10131"/>
        <dbReference type="Rhea" id="RHEA-COMP:11032"/>
        <dbReference type="ChEBI" id="CHEBI:29950"/>
        <dbReference type="ChEBI" id="CHEBI:57287"/>
        <dbReference type="ChEBI" id="CHEBI:57379"/>
        <dbReference type="ChEBI" id="CHEBI:74151"/>
        <dbReference type="EC" id="2.3.1.225"/>
    </reaction>
</comment>
<evidence type="ECO:0000256" key="3">
    <source>
        <dbReference type="ARBA" id="ARBA00022692"/>
    </source>
</evidence>
<comment type="domain">
    <text evidence="10">The DHHC domain is required for palmitoyltransferase activity.</text>
</comment>
<evidence type="ECO:0000256" key="5">
    <source>
        <dbReference type="ARBA" id="ARBA00023136"/>
    </source>
</evidence>
<reference evidence="12 13" key="1">
    <citation type="submission" date="2019-09" db="EMBL/GenBank/DDBJ databases">
        <title>Draft genome of the ectomycorrhizal ascomycete Sphaerosporella brunnea.</title>
        <authorList>
            <consortium name="DOE Joint Genome Institute"/>
            <person name="Benucci G.M."/>
            <person name="Marozzi G."/>
            <person name="Antonielli L."/>
            <person name="Sanchez S."/>
            <person name="Marco P."/>
            <person name="Wang X."/>
            <person name="Falini L.B."/>
            <person name="Barry K."/>
            <person name="Haridas S."/>
            <person name="Lipzen A."/>
            <person name="Labutti K."/>
            <person name="Grigoriev I.V."/>
            <person name="Murat C."/>
            <person name="Martin F."/>
            <person name="Albertini E."/>
            <person name="Donnini D."/>
            <person name="Bonito G."/>
        </authorList>
    </citation>
    <scope>NUCLEOTIDE SEQUENCE [LARGE SCALE GENOMIC DNA]</scope>
    <source>
        <strain evidence="12 13">Sb_GMNB300</strain>
    </source>
</reference>
<evidence type="ECO:0000256" key="7">
    <source>
        <dbReference type="ARBA" id="ARBA00023288"/>
    </source>
</evidence>
<dbReference type="GO" id="GO:0005783">
    <property type="term" value="C:endoplasmic reticulum"/>
    <property type="evidence" value="ECO:0007669"/>
    <property type="project" value="TreeGrafter"/>
</dbReference>
<dbReference type="OrthoDB" id="9909019at2759"/>
<dbReference type="GO" id="GO:0019706">
    <property type="term" value="F:protein-cysteine S-palmitoyltransferase activity"/>
    <property type="evidence" value="ECO:0007669"/>
    <property type="project" value="UniProtKB-EC"/>
</dbReference>
<dbReference type="PROSITE" id="PS50216">
    <property type="entry name" value="DHHC"/>
    <property type="match status" value="1"/>
</dbReference>
<protein>
    <recommendedName>
        <fullName evidence="10">Palmitoyltransferase</fullName>
        <ecNumber evidence="10">2.3.1.225</ecNumber>
    </recommendedName>
</protein>
<feature type="transmembrane region" description="Helical" evidence="10">
    <location>
        <begin position="168"/>
        <end position="190"/>
    </location>
</feature>
<keyword evidence="8 10" id="KW-0012">Acyltransferase</keyword>
<dbReference type="Pfam" id="PF01529">
    <property type="entry name" value="DHHC"/>
    <property type="match status" value="1"/>
</dbReference>
<evidence type="ECO:0000256" key="9">
    <source>
        <dbReference type="ARBA" id="ARBA00048048"/>
    </source>
</evidence>
<dbReference type="GO" id="GO:0016020">
    <property type="term" value="C:membrane"/>
    <property type="evidence" value="ECO:0007669"/>
    <property type="project" value="UniProtKB-SubCell"/>
</dbReference>
<keyword evidence="13" id="KW-1185">Reference proteome</keyword>
<dbReference type="InterPro" id="IPR001594">
    <property type="entry name" value="Palmitoyltrfase_DHHC"/>
</dbReference>
<comment type="similarity">
    <text evidence="10">Belongs to the DHHC palmitoyltransferase family.</text>
</comment>
<organism evidence="12 13">
    <name type="scientific">Sphaerosporella brunnea</name>
    <dbReference type="NCBI Taxonomy" id="1250544"/>
    <lineage>
        <taxon>Eukaryota</taxon>
        <taxon>Fungi</taxon>
        <taxon>Dikarya</taxon>
        <taxon>Ascomycota</taxon>
        <taxon>Pezizomycotina</taxon>
        <taxon>Pezizomycetes</taxon>
        <taxon>Pezizales</taxon>
        <taxon>Pyronemataceae</taxon>
        <taxon>Sphaerosporella</taxon>
    </lineage>
</organism>
<evidence type="ECO:0000313" key="12">
    <source>
        <dbReference type="EMBL" id="KAA8909692.1"/>
    </source>
</evidence>
<dbReference type="GO" id="GO:0006612">
    <property type="term" value="P:protein targeting to membrane"/>
    <property type="evidence" value="ECO:0007669"/>
    <property type="project" value="TreeGrafter"/>
</dbReference>
<gene>
    <name evidence="12" type="ORF">FN846DRAFT_776099</name>
</gene>
<evidence type="ECO:0000256" key="10">
    <source>
        <dbReference type="RuleBase" id="RU079119"/>
    </source>
</evidence>
<accession>A0A5J5F146</accession>
<dbReference type="PANTHER" id="PTHR22883">
    <property type="entry name" value="ZINC FINGER DHHC DOMAIN CONTAINING PROTEIN"/>
    <property type="match status" value="1"/>
</dbReference>
<feature type="transmembrane region" description="Helical" evidence="10">
    <location>
        <begin position="79"/>
        <end position="100"/>
    </location>
</feature>
<evidence type="ECO:0000256" key="1">
    <source>
        <dbReference type="ARBA" id="ARBA00004141"/>
    </source>
</evidence>
<evidence type="ECO:0000256" key="2">
    <source>
        <dbReference type="ARBA" id="ARBA00022679"/>
    </source>
</evidence>
<keyword evidence="6" id="KW-0564">Palmitate</keyword>
<dbReference type="GO" id="GO:0005794">
    <property type="term" value="C:Golgi apparatus"/>
    <property type="evidence" value="ECO:0007669"/>
    <property type="project" value="TreeGrafter"/>
</dbReference>
<sequence length="352" mass="39621">MSLVRQLALAVLAISFFTGIALFGQLPSLRRTPIGYLHRLLRYNLPASLRVLDQKLTNGALTPLLHRCGNYLMNEPHPLVMMFYIVLVTGGIWIDPGIITPQNHKSALRMYPYNRIIFSTTAPPCRTCHLQKPARSKHCSICKACVAKHDHHCIWVNNCIGLNNTRHFLAFLMATNILLSCGVVLCFGILQTVLQINGIDLRRLRVAGWTEWIVYMGAAILEEVHVGAVFLLCVLCGILSFVFTAYHLYLVWAGTTTNETTKWADLMEDIKDGMIFKTDVAEDCAEEQAEGKAVEWPRTSRQSLYRIKEGNTGDLPRGVVWFRVQSLAEVDNVYDLGGWSNLMDVVFPKKLA</sequence>
<keyword evidence="5 10" id="KW-0472">Membrane</keyword>
<keyword evidence="3 10" id="KW-0812">Transmembrane</keyword>
<dbReference type="Proteomes" id="UP000326924">
    <property type="component" value="Unassembled WGS sequence"/>
</dbReference>
<dbReference type="EMBL" id="VXIS01000055">
    <property type="protein sequence ID" value="KAA8909692.1"/>
    <property type="molecule type" value="Genomic_DNA"/>
</dbReference>
<dbReference type="PANTHER" id="PTHR22883:SF480">
    <property type="entry name" value="PALMITOYLTRANSFERASE SWF1"/>
    <property type="match status" value="1"/>
</dbReference>
<evidence type="ECO:0000256" key="4">
    <source>
        <dbReference type="ARBA" id="ARBA00022989"/>
    </source>
</evidence>
<dbReference type="InParanoid" id="A0A5J5F146"/>
<evidence type="ECO:0000259" key="11">
    <source>
        <dbReference type="Pfam" id="PF01529"/>
    </source>
</evidence>
<keyword evidence="7" id="KW-0449">Lipoprotein</keyword>
<feature type="transmembrane region" description="Helical" evidence="10">
    <location>
        <begin position="228"/>
        <end position="252"/>
    </location>
</feature>
<evidence type="ECO:0000256" key="8">
    <source>
        <dbReference type="ARBA" id="ARBA00023315"/>
    </source>
</evidence>
<evidence type="ECO:0000313" key="13">
    <source>
        <dbReference type="Proteomes" id="UP000326924"/>
    </source>
</evidence>
<name>A0A5J5F146_9PEZI</name>
<proteinExistence type="inferred from homology"/>
<comment type="caution">
    <text evidence="12">The sequence shown here is derived from an EMBL/GenBank/DDBJ whole genome shotgun (WGS) entry which is preliminary data.</text>
</comment>
<keyword evidence="4 10" id="KW-1133">Transmembrane helix</keyword>
<feature type="domain" description="Palmitoyltransferase DHHC" evidence="11">
    <location>
        <begin position="124"/>
        <end position="263"/>
    </location>
</feature>
<dbReference type="FunCoup" id="A0A5J5F146">
    <property type="interactions" value="25"/>
</dbReference>
<keyword evidence="2 10" id="KW-0808">Transferase</keyword>